<keyword evidence="1" id="KW-1133">Transmembrane helix</keyword>
<gene>
    <name evidence="3" type="ORF">MPOCJGCO_3699</name>
</gene>
<evidence type="ECO:0000256" key="2">
    <source>
        <dbReference type="SAM" id="SignalP"/>
    </source>
</evidence>
<organism evidence="3 4">
    <name type="scientific">Methylobacterium trifolii</name>
    <dbReference type="NCBI Taxonomy" id="1003092"/>
    <lineage>
        <taxon>Bacteria</taxon>
        <taxon>Pseudomonadati</taxon>
        <taxon>Pseudomonadota</taxon>
        <taxon>Alphaproteobacteria</taxon>
        <taxon>Hyphomicrobiales</taxon>
        <taxon>Methylobacteriaceae</taxon>
        <taxon>Methylobacterium</taxon>
    </lineage>
</organism>
<keyword evidence="1" id="KW-0472">Membrane</keyword>
<keyword evidence="1" id="KW-0812">Transmembrane</keyword>
<sequence>MRVPAVALLLLVLAALCAPARAQGVPQVFLVQNSGWMEPFLTAKDSRFRPLVRALAGATRGVDGPVAVAAFNQDGQVAGRASPQVLFEGAYDDARIAAAIEAIDLPFKKGTRAYADADFNGALLGTIRTLLHGREGVIWMVTNNKNSPGNSQEVQRNTQGFYASLRGAEAITRIVAYPVRMPLRGANFSEGGFVVYGIGYGAGGGRALDAILASTPIRALFSFPPVGLKPVLDAPVSLRFEGLDAGGLRAGIENGVLVVRGARAADGATLRLQGRLHNGFYPQRIAAGRVELAWAEIGAEAAGLARAEIAPGRVADLAPQADSPPFTVTLTLPPIPRPSGLAGLLADDRTVDGTLAIRLRDMRLDLDPAFLERIKPIFGGALFAEGQARAIESQLPDIFLDFRRVSETATTLPVRIEVGFSPWPLVGAGAGTLALLAALGLSAVAANRPRTSPVMLGSFLRQVTLKPFRAQVLRAPDGSRWRVRRGLFGAAGASRLPETGS</sequence>
<evidence type="ECO:0000313" key="3">
    <source>
        <dbReference type="EMBL" id="GJE61577.1"/>
    </source>
</evidence>
<evidence type="ECO:0000256" key="1">
    <source>
        <dbReference type="SAM" id="Phobius"/>
    </source>
</evidence>
<reference evidence="3" key="1">
    <citation type="journal article" date="2021" name="Front. Microbiol.">
        <title>Comprehensive Comparative Genomics and Phenotyping of Methylobacterium Species.</title>
        <authorList>
            <person name="Alessa O."/>
            <person name="Ogura Y."/>
            <person name="Fujitani Y."/>
            <person name="Takami H."/>
            <person name="Hayashi T."/>
            <person name="Sahin N."/>
            <person name="Tani A."/>
        </authorList>
    </citation>
    <scope>NUCLEOTIDE SEQUENCE</scope>
    <source>
        <strain evidence="3">DSM 23632</strain>
    </source>
</reference>
<keyword evidence="2" id="KW-0732">Signal</keyword>
<dbReference type="Proteomes" id="UP001055057">
    <property type="component" value="Unassembled WGS sequence"/>
</dbReference>
<reference evidence="3" key="2">
    <citation type="submission" date="2021-08" db="EMBL/GenBank/DDBJ databases">
        <authorList>
            <person name="Tani A."/>
            <person name="Ola A."/>
            <person name="Ogura Y."/>
            <person name="Katsura K."/>
            <person name="Hayashi T."/>
        </authorList>
    </citation>
    <scope>NUCLEOTIDE SEQUENCE</scope>
    <source>
        <strain evidence="3">DSM 23632</strain>
    </source>
</reference>
<dbReference type="RefSeq" id="WP_238184138.1">
    <property type="nucleotide sequence ID" value="NZ_BPRB01000227.1"/>
</dbReference>
<protein>
    <recommendedName>
        <fullName evidence="5">VWA domain-containing protein</fullName>
    </recommendedName>
</protein>
<dbReference type="EMBL" id="BPRB01000227">
    <property type="protein sequence ID" value="GJE61577.1"/>
    <property type="molecule type" value="Genomic_DNA"/>
</dbReference>
<evidence type="ECO:0008006" key="5">
    <source>
        <dbReference type="Google" id="ProtNLM"/>
    </source>
</evidence>
<name>A0ABQ4U350_9HYPH</name>
<feature type="chain" id="PRO_5046770730" description="VWA domain-containing protein" evidence="2">
    <location>
        <begin position="23"/>
        <end position="501"/>
    </location>
</feature>
<evidence type="ECO:0000313" key="4">
    <source>
        <dbReference type="Proteomes" id="UP001055057"/>
    </source>
</evidence>
<proteinExistence type="predicted"/>
<comment type="caution">
    <text evidence="3">The sequence shown here is derived from an EMBL/GenBank/DDBJ whole genome shotgun (WGS) entry which is preliminary data.</text>
</comment>
<feature type="signal peptide" evidence="2">
    <location>
        <begin position="1"/>
        <end position="22"/>
    </location>
</feature>
<keyword evidence="4" id="KW-1185">Reference proteome</keyword>
<accession>A0ABQ4U350</accession>
<feature type="transmembrane region" description="Helical" evidence="1">
    <location>
        <begin position="423"/>
        <end position="446"/>
    </location>
</feature>